<gene>
    <name evidence="1" type="primary">nifH</name>
</gene>
<accession>Q5RZ72</accession>
<name>Q5RZ72_9BACT</name>
<protein>
    <submittedName>
        <fullName evidence="1">Nitrogenase protein</fullName>
    </submittedName>
</protein>
<feature type="non-terminal residue" evidence="1">
    <location>
        <position position="76"/>
    </location>
</feature>
<organism evidence="1">
    <name type="scientific">uncultured nitrogen-fixing bacterium</name>
    <dbReference type="NCBI Taxonomy" id="119348"/>
    <lineage>
        <taxon>Bacteria</taxon>
        <taxon>environmental samples</taxon>
    </lineage>
</organism>
<feature type="non-terminal residue" evidence="1">
    <location>
        <position position="1"/>
    </location>
</feature>
<sequence length="76" mass="8227">RRTPRDCCWAGWPTRPCSTRCAKRAMKSIWTTSGAWATATRTAPSRAARSRAWAALAAASSPPSTCWSSSAPTRKT</sequence>
<dbReference type="AlphaFoldDB" id="Q5RZ72"/>
<reference evidence="1" key="1">
    <citation type="submission" date="2004-10" db="EMBL/GenBank/DDBJ databases">
        <title>Culture-Independent Characterization of the Nitrogen Fixing Population Associated with A Panamanian Epiphytic Bromeliad.</title>
        <authorList>
            <person name="Wallace D.F."/>
            <person name="Goodfellow M."/>
            <person name="O'Donnell A.G."/>
            <person name="Ward A."/>
        </authorList>
    </citation>
    <scope>NUCLEOTIDE SEQUENCE</scope>
</reference>
<evidence type="ECO:0000313" key="1">
    <source>
        <dbReference type="EMBL" id="AAV64151.1"/>
    </source>
</evidence>
<dbReference type="EMBL" id="AY796020">
    <property type="protein sequence ID" value="AAV64151.1"/>
    <property type="molecule type" value="Genomic_DNA"/>
</dbReference>
<proteinExistence type="predicted"/>